<proteinExistence type="predicted"/>
<keyword evidence="1" id="KW-1133">Transmembrane helix</keyword>
<dbReference type="STRING" id="1221996.QY95_03974"/>
<keyword evidence="3" id="KW-1185">Reference proteome</keyword>
<evidence type="ECO:0000256" key="1">
    <source>
        <dbReference type="SAM" id="Phobius"/>
    </source>
</evidence>
<reference evidence="2" key="1">
    <citation type="submission" date="2015-02" db="EMBL/GenBank/DDBJ databases">
        <title>Genome Assembly of Bacillaceae bacterium MTCC 8252.</title>
        <authorList>
            <person name="Verma A."/>
            <person name="Khatri I."/>
            <person name="Mual P."/>
            <person name="Subramanian S."/>
            <person name="Krishnamurthi S."/>
        </authorList>
    </citation>
    <scope>NUCLEOTIDE SEQUENCE [LARGE SCALE GENOMIC DNA]</scope>
    <source>
        <strain evidence="2">MTCC 8252</strain>
    </source>
</reference>
<comment type="caution">
    <text evidence="2">The sequence shown here is derived from an EMBL/GenBank/DDBJ whole genome shotgun (WGS) entry which is preliminary data.</text>
</comment>
<evidence type="ECO:0000313" key="2">
    <source>
        <dbReference type="EMBL" id="KKB34363.1"/>
    </source>
</evidence>
<dbReference type="AlphaFoldDB" id="A0A0F5HM68"/>
<name>A0A0F5HM68_BACTR</name>
<sequence length="38" mass="4241">MAAFSPAHYHLVAALLVSWRILLRAAVRGIHKKSPLVF</sequence>
<dbReference type="EMBL" id="JWIR02000086">
    <property type="protein sequence ID" value="KKB34363.1"/>
    <property type="molecule type" value="Genomic_DNA"/>
</dbReference>
<accession>A0A0F5HM68</accession>
<protein>
    <submittedName>
        <fullName evidence="2">Uncharacterized protein</fullName>
    </submittedName>
</protein>
<organism evidence="2 3">
    <name type="scientific">Bacillus thermotolerans</name>
    <name type="common">Quasibacillus thermotolerans</name>
    <dbReference type="NCBI Taxonomy" id="1221996"/>
    <lineage>
        <taxon>Bacteria</taxon>
        <taxon>Bacillati</taxon>
        <taxon>Bacillota</taxon>
        <taxon>Bacilli</taxon>
        <taxon>Bacillales</taxon>
        <taxon>Bacillaceae</taxon>
        <taxon>Bacillus</taxon>
    </lineage>
</organism>
<gene>
    <name evidence="2" type="ORF">QY95_03974</name>
</gene>
<keyword evidence="1" id="KW-0812">Transmembrane</keyword>
<dbReference type="Proteomes" id="UP000031563">
    <property type="component" value="Unassembled WGS sequence"/>
</dbReference>
<feature type="transmembrane region" description="Helical" evidence="1">
    <location>
        <begin position="6"/>
        <end position="23"/>
    </location>
</feature>
<evidence type="ECO:0000313" key="3">
    <source>
        <dbReference type="Proteomes" id="UP000031563"/>
    </source>
</evidence>
<keyword evidence="1" id="KW-0472">Membrane</keyword>